<proteinExistence type="predicted"/>
<dbReference type="EMBL" id="LAZR01020098">
    <property type="protein sequence ID" value="KKL90117.1"/>
    <property type="molecule type" value="Genomic_DNA"/>
</dbReference>
<comment type="caution">
    <text evidence="1">The sequence shown here is derived from an EMBL/GenBank/DDBJ whole genome shotgun (WGS) entry which is preliminary data.</text>
</comment>
<gene>
    <name evidence="1" type="ORF">LCGC14_1907920</name>
</gene>
<sequence length="47" mass="5637">MGKIDILEGKIEQLEESNKLLWESIDLHSRLNKIILDLFKESIQWRL</sequence>
<protein>
    <submittedName>
        <fullName evidence="1">Uncharacterized protein</fullName>
    </submittedName>
</protein>
<name>A0A0F9ISJ2_9ZZZZ</name>
<reference evidence="1" key="1">
    <citation type="journal article" date="2015" name="Nature">
        <title>Complex archaea that bridge the gap between prokaryotes and eukaryotes.</title>
        <authorList>
            <person name="Spang A."/>
            <person name="Saw J.H."/>
            <person name="Jorgensen S.L."/>
            <person name="Zaremba-Niedzwiedzka K."/>
            <person name="Martijn J."/>
            <person name="Lind A.E."/>
            <person name="van Eijk R."/>
            <person name="Schleper C."/>
            <person name="Guy L."/>
            <person name="Ettema T.J."/>
        </authorList>
    </citation>
    <scope>NUCLEOTIDE SEQUENCE</scope>
</reference>
<dbReference type="AlphaFoldDB" id="A0A0F9ISJ2"/>
<organism evidence="1">
    <name type="scientific">marine sediment metagenome</name>
    <dbReference type="NCBI Taxonomy" id="412755"/>
    <lineage>
        <taxon>unclassified sequences</taxon>
        <taxon>metagenomes</taxon>
        <taxon>ecological metagenomes</taxon>
    </lineage>
</organism>
<accession>A0A0F9ISJ2</accession>
<evidence type="ECO:0000313" key="1">
    <source>
        <dbReference type="EMBL" id="KKL90117.1"/>
    </source>
</evidence>